<dbReference type="AlphaFoldDB" id="A0A941E511"/>
<feature type="region of interest" description="Disordered" evidence="1">
    <location>
        <begin position="105"/>
        <end position="165"/>
    </location>
</feature>
<reference evidence="3" key="1">
    <citation type="submission" date="2021-04" db="EMBL/GenBank/DDBJ databases">
        <title>Genome based classification of Actinospica acidithermotolerans sp. nov., an actinobacterium isolated from an Indonesian hot spring.</title>
        <authorList>
            <person name="Kusuma A.B."/>
            <person name="Putra K.E."/>
            <person name="Nafisah S."/>
            <person name="Loh J."/>
            <person name="Nouioui I."/>
            <person name="Goodfellow M."/>
        </authorList>
    </citation>
    <scope>NUCLEOTIDE SEQUENCE</scope>
    <source>
        <strain evidence="3">MGRD01-02</strain>
    </source>
</reference>
<feature type="transmembrane region" description="Helical" evidence="2">
    <location>
        <begin position="81"/>
        <end position="97"/>
    </location>
</feature>
<keyword evidence="2" id="KW-0472">Membrane</keyword>
<dbReference type="RefSeq" id="WP_212517566.1">
    <property type="nucleotide sequence ID" value="NZ_JAGSOH010000017.1"/>
</dbReference>
<sequence length="262" mass="26407">MNSASALVLAAAGVGFGHAVLPDHWAPLAVLSRTRKDPLPRVVRRSLAAAGTHVLLSLLLGALLIGVGLSFRAAVLRYEDYVVGGLLITTGAVFLALELTGRGHGHPHGNPHDHSHGDGHEHGHDHGHVHDGGHAHAYKAGHDHGHGHGHDHGSDHAHAHTSATGGGRVRGALALAVPFGAAASPDLTILPVFLAASALGAAAAVGSLLVFAGVTVATIVGLTVAASLGASLLTGPWIERRANLLTAATLLVFGGLIATGLL</sequence>
<feature type="compositionally biased region" description="Basic and acidic residues" evidence="1">
    <location>
        <begin position="110"/>
        <end position="158"/>
    </location>
</feature>
<evidence type="ECO:0000256" key="2">
    <source>
        <dbReference type="SAM" id="Phobius"/>
    </source>
</evidence>
<feature type="transmembrane region" description="Helical" evidence="2">
    <location>
        <begin position="244"/>
        <end position="261"/>
    </location>
</feature>
<keyword evidence="2" id="KW-1133">Transmembrane helix</keyword>
<feature type="transmembrane region" description="Helical" evidence="2">
    <location>
        <begin position="46"/>
        <end position="69"/>
    </location>
</feature>
<protein>
    <recommendedName>
        <fullName evidence="5">Urease accessory protein UreH-like transmembrane domain-containing protein</fullName>
    </recommendedName>
</protein>
<dbReference type="Proteomes" id="UP000676325">
    <property type="component" value="Unassembled WGS sequence"/>
</dbReference>
<dbReference type="EMBL" id="JAGSOH010000017">
    <property type="protein sequence ID" value="MBR7826415.1"/>
    <property type="molecule type" value="Genomic_DNA"/>
</dbReference>
<accession>A0A941E511</accession>
<evidence type="ECO:0000256" key="1">
    <source>
        <dbReference type="SAM" id="MobiDB-lite"/>
    </source>
</evidence>
<evidence type="ECO:0000313" key="3">
    <source>
        <dbReference type="EMBL" id="MBR7826415.1"/>
    </source>
</evidence>
<organism evidence="3 4">
    <name type="scientific">Actinospica acidithermotolerans</name>
    <dbReference type="NCBI Taxonomy" id="2828514"/>
    <lineage>
        <taxon>Bacteria</taxon>
        <taxon>Bacillati</taxon>
        <taxon>Actinomycetota</taxon>
        <taxon>Actinomycetes</taxon>
        <taxon>Catenulisporales</taxon>
        <taxon>Actinospicaceae</taxon>
        <taxon>Actinospica</taxon>
    </lineage>
</organism>
<keyword evidence="4" id="KW-1185">Reference proteome</keyword>
<feature type="transmembrane region" description="Helical" evidence="2">
    <location>
        <begin position="219"/>
        <end position="238"/>
    </location>
</feature>
<feature type="transmembrane region" description="Helical" evidence="2">
    <location>
        <begin position="189"/>
        <end position="212"/>
    </location>
</feature>
<comment type="caution">
    <text evidence="3">The sequence shown here is derived from an EMBL/GenBank/DDBJ whole genome shotgun (WGS) entry which is preliminary data.</text>
</comment>
<evidence type="ECO:0008006" key="5">
    <source>
        <dbReference type="Google" id="ProtNLM"/>
    </source>
</evidence>
<gene>
    <name evidence="3" type="ORF">KDK95_08885</name>
</gene>
<evidence type="ECO:0000313" key="4">
    <source>
        <dbReference type="Proteomes" id="UP000676325"/>
    </source>
</evidence>
<name>A0A941E511_9ACTN</name>
<keyword evidence="2" id="KW-0812">Transmembrane</keyword>
<proteinExistence type="predicted"/>